<gene>
    <name evidence="2" type="ORF">Pmani_009550</name>
</gene>
<evidence type="ECO:0000313" key="3">
    <source>
        <dbReference type="Proteomes" id="UP001292094"/>
    </source>
</evidence>
<organism evidence="2 3">
    <name type="scientific">Petrolisthes manimaculis</name>
    <dbReference type="NCBI Taxonomy" id="1843537"/>
    <lineage>
        <taxon>Eukaryota</taxon>
        <taxon>Metazoa</taxon>
        <taxon>Ecdysozoa</taxon>
        <taxon>Arthropoda</taxon>
        <taxon>Crustacea</taxon>
        <taxon>Multicrustacea</taxon>
        <taxon>Malacostraca</taxon>
        <taxon>Eumalacostraca</taxon>
        <taxon>Eucarida</taxon>
        <taxon>Decapoda</taxon>
        <taxon>Pleocyemata</taxon>
        <taxon>Anomura</taxon>
        <taxon>Galatheoidea</taxon>
        <taxon>Porcellanidae</taxon>
        <taxon>Petrolisthes</taxon>
    </lineage>
</organism>
<name>A0AAE1Q4J3_9EUCA</name>
<sequence>MEGEAGGGGGVVVTGEGESLKQQQQVAGVTADDDPVEDINGNPLAPESQLQSPVSTKVHHHNIMATPTAALVHTAPTQPANANPTPTPSSTTRRTGGLERITVQHGRLSLSRICPSPLPHQDSQPPSPRDIIAYT</sequence>
<feature type="compositionally biased region" description="Gly residues" evidence="1">
    <location>
        <begin position="1"/>
        <end position="12"/>
    </location>
</feature>
<dbReference type="EMBL" id="JAWZYT010000745">
    <property type="protein sequence ID" value="KAK4319511.1"/>
    <property type="molecule type" value="Genomic_DNA"/>
</dbReference>
<evidence type="ECO:0000313" key="2">
    <source>
        <dbReference type="EMBL" id="KAK4319511.1"/>
    </source>
</evidence>
<feature type="compositionally biased region" description="Low complexity" evidence="1">
    <location>
        <begin position="74"/>
        <end position="95"/>
    </location>
</feature>
<comment type="caution">
    <text evidence="2">The sequence shown here is derived from an EMBL/GenBank/DDBJ whole genome shotgun (WGS) entry which is preliminary data.</text>
</comment>
<accession>A0AAE1Q4J3</accession>
<evidence type="ECO:0000256" key="1">
    <source>
        <dbReference type="SAM" id="MobiDB-lite"/>
    </source>
</evidence>
<reference evidence="2" key="1">
    <citation type="submission" date="2023-11" db="EMBL/GenBank/DDBJ databases">
        <title>Genome assemblies of two species of porcelain crab, Petrolisthes cinctipes and Petrolisthes manimaculis (Anomura: Porcellanidae).</title>
        <authorList>
            <person name="Angst P."/>
        </authorList>
    </citation>
    <scope>NUCLEOTIDE SEQUENCE</scope>
    <source>
        <strain evidence="2">PB745_02</strain>
        <tissue evidence="2">Gill</tissue>
    </source>
</reference>
<dbReference type="AlphaFoldDB" id="A0AAE1Q4J3"/>
<feature type="region of interest" description="Disordered" evidence="1">
    <location>
        <begin position="70"/>
        <end position="135"/>
    </location>
</feature>
<keyword evidence="3" id="KW-1185">Reference proteome</keyword>
<proteinExistence type="predicted"/>
<protein>
    <submittedName>
        <fullName evidence="2">Uncharacterized protein</fullName>
    </submittedName>
</protein>
<dbReference type="Proteomes" id="UP001292094">
    <property type="component" value="Unassembled WGS sequence"/>
</dbReference>
<feature type="region of interest" description="Disordered" evidence="1">
    <location>
        <begin position="1"/>
        <end position="58"/>
    </location>
</feature>